<dbReference type="Gene3D" id="3.90.1720.10">
    <property type="entry name" value="endopeptidase domain like (from Nostoc punctiforme)"/>
    <property type="match status" value="1"/>
</dbReference>
<feature type="domain" description="LRAT" evidence="2">
    <location>
        <begin position="8"/>
        <end position="102"/>
    </location>
</feature>
<feature type="transmembrane region" description="Helical" evidence="1">
    <location>
        <begin position="112"/>
        <end position="129"/>
    </location>
</feature>
<dbReference type="Pfam" id="PF04970">
    <property type="entry name" value="LRAT"/>
    <property type="match status" value="1"/>
</dbReference>
<reference evidence="3 4" key="1">
    <citation type="submission" date="2019-12" db="EMBL/GenBank/DDBJ databases">
        <title>Shewanella insulae sp. nov., isolated from a tidal flat.</title>
        <authorList>
            <person name="Yoon J.-H."/>
        </authorList>
    </citation>
    <scope>NUCLEOTIDE SEQUENCE [LARGE SCALE GENOMIC DNA]</scope>
    <source>
        <strain evidence="3 4">JBTF-M18</strain>
    </source>
</reference>
<comment type="caution">
    <text evidence="3">The sequence shown here is derived from an EMBL/GenBank/DDBJ whole genome shotgun (WGS) entry which is preliminary data.</text>
</comment>
<evidence type="ECO:0000259" key="2">
    <source>
        <dbReference type="Pfam" id="PF04970"/>
    </source>
</evidence>
<gene>
    <name evidence="3" type="ORF">GNT65_05505</name>
</gene>
<keyword evidence="1" id="KW-0812">Transmembrane</keyword>
<dbReference type="InterPro" id="IPR007053">
    <property type="entry name" value="LRAT_dom"/>
</dbReference>
<dbReference type="RefSeq" id="WP_160794182.1">
    <property type="nucleotide sequence ID" value="NZ_WRPA01000003.1"/>
</dbReference>
<evidence type="ECO:0000256" key="1">
    <source>
        <dbReference type="SAM" id="Phobius"/>
    </source>
</evidence>
<sequence>MDSLLVSPGDVVVTDFGIYQHWSFVSDAVCSKGKPMLISATKRNGTVKEETWDIVTQGKNTYITKVQQIKPIYEVLKTARSQIGKWTYSVESKNCEHFVKWASGLEVSSTQVVNTTAGLIAGAALVGVVAENPKFVHFVGGALLVGGIFLALTRASEKAAVE</sequence>
<keyword evidence="1" id="KW-0472">Membrane</keyword>
<dbReference type="Proteomes" id="UP000474778">
    <property type="component" value="Unassembled WGS sequence"/>
</dbReference>
<evidence type="ECO:0000313" key="3">
    <source>
        <dbReference type="EMBL" id="MXR68130.1"/>
    </source>
</evidence>
<name>A0A6L7HVV5_9GAMM</name>
<dbReference type="AlphaFoldDB" id="A0A6L7HVV5"/>
<keyword evidence="1" id="KW-1133">Transmembrane helix</keyword>
<proteinExistence type="predicted"/>
<accession>A0A6L7HVV5</accession>
<dbReference type="EMBL" id="WRPA01000003">
    <property type="protein sequence ID" value="MXR68130.1"/>
    <property type="molecule type" value="Genomic_DNA"/>
</dbReference>
<protein>
    <recommendedName>
        <fullName evidence="2">LRAT domain-containing protein</fullName>
    </recommendedName>
</protein>
<keyword evidence="4" id="KW-1185">Reference proteome</keyword>
<organism evidence="3 4">
    <name type="scientific">Shewanella insulae</name>
    <dbReference type="NCBI Taxonomy" id="2681496"/>
    <lineage>
        <taxon>Bacteria</taxon>
        <taxon>Pseudomonadati</taxon>
        <taxon>Pseudomonadota</taxon>
        <taxon>Gammaproteobacteria</taxon>
        <taxon>Alteromonadales</taxon>
        <taxon>Shewanellaceae</taxon>
        <taxon>Shewanella</taxon>
    </lineage>
</organism>
<feature type="transmembrane region" description="Helical" evidence="1">
    <location>
        <begin position="135"/>
        <end position="153"/>
    </location>
</feature>
<evidence type="ECO:0000313" key="4">
    <source>
        <dbReference type="Proteomes" id="UP000474778"/>
    </source>
</evidence>